<evidence type="ECO:0000256" key="3">
    <source>
        <dbReference type="SAM" id="MobiDB-lite"/>
    </source>
</evidence>
<dbReference type="PANTHER" id="PTHR48025">
    <property type="entry name" value="OS02G0815200 PROTEIN"/>
    <property type="match status" value="1"/>
</dbReference>
<comment type="caution">
    <text evidence="5">The sequence shown here is derived from an EMBL/GenBank/DDBJ whole genome shotgun (WGS) entry which is preliminary data.</text>
</comment>
<feature type="domain" description="RRM" evidence="4">
    <location>
        <begin position="9"/>
        <end position="86"/>
    </location>
</feature>
<dbReference type="Pfam" id="PF00076">
    <property type="entry name" value="RRM_1"/>
    <property type="match status" value="1"/>
</dbReference>
<dbReference type="InterPro" id="IPR035979">
    <property type="entry name" value="RBD_domain_sf"/>
</dbReference>
<dbReference type="InterPro" id="IPR012677">
    <property type="entry name" value="Nucleotide-bd_a/b_plait_sf"/>
</dbReference>
<sequence>MERKEGETTTLFVQNIPPRYHWRGLRQLFGRHGDVVSSFIVRKHDRAWKLFGFVSFSNRNDAVRTTLRLNGLWILGYWLTIKEVRYKDKSQREVDENIVRKLQKCLVGTMTTVCSSSQVEDKLWTGGLGEIITKFLGGRDFLIEIEDNELHMILKENSWSYLKEVFLDMIAEQWGEFLAMRENALQEMGCDEMTILIATERKYSVTMARKRDKKEFEMVGDSLSSDGKSRSSSEKDTTEMWLEEDKFQLRCMGNISGGGCLSGEDKRSNNEVENVEGVEVTARKYLNDQICVNVEEEDNYRDLSIWDETSNIRVVEDIMCMGLKITSAKNINKMEEDQVDRLLADQIRGKPKIRNEGGDLDQRLNDPMYLSEGFKSNKSRHNPRAKIGKNKKYDSLQCIQDSFANIPRKSRNKRAKKNKKKIECEEDWTKLEGRRIIRVHKIKFVLIQETKKDEFNEVEIGSIWSDDDFDFRRSRLDRVFTEDDWLHENSEATLWGLQRTVSDHIPILLGKKLIDWAPRPFKLINSWLVQKSCVEVIKDTLELDLSHNEDLSAKLRRMKGAMQKWNKDNGLDDREREEVVECTRRLWDLLREKEEIWRQKSRMKWLKLGDENSALFYRAVKLRSKKRLILGTNLVEANETDPSKLRAKAFNYFSTHFKSKRKQLNTVINLPFKQVSMADVEVVEALISIEEIKEAMWNCDESKAPDSVQHQMGFGSKWRGWIWECISIVRVSVLLNDSPTKEFKMHKGLRQGDSLSPFLFLMATEVLHLLLEGAMSKGYLEGIHNMAPNLFTVPKEVLLKIDKIRRGFLWGSDGTNKKMSRVNWGRMCKLKKKEGVGIIDLRATNKALLAKWEWRFANERDALWRSIMSYKYGSDVLHWMVSKDKIKDASITWRGIINNLKSVEISKWMSGDSFIWQVEDGKITWFWEDVVLGEKSLMNRWWQTRGCNGLTIDELFEFWVPGSMALKDFNDLDEKRWWVSPGSSAGNCEEQNRQKIIWHPLRLGQMKFNVDGSATKEAAGCGGVLRNSEGHVVAMFFGSVSRWGATFEEIDGMLLKIRGVRFEFTPRLSNNMVDHLAKIGDAISQYG</sequence>
<dbReference type="AlphaFoldDB" id="A0A6A3BKN0"/>
<dbReference type="SUPFAM" id="SSF54928">
    <property type="entry name" value="RNA-binding domain, RBD"/>
    <property type="match status" value="1"/>
</dbReference>
<evidence type="ECO:0000313" key="5">
    <source>
        <dbReference type="EMBL" id="KAE8715988.1"/>
    </source>
</evidence>
<evidence type="ECO:0000256" key="2">
    <source>
        <dbReference type="PROSITE-ProRule" id="PRU00176"/>
    </source>
</evidence>
<accession>A0A6A3BKN0</accession>
<keyword evidence="6" id="KW-1185">Reference proteome</keyword>
<dbReference type="SMART" id="SM00360">
    <property type="entry name" value="RRM"/>
    <property type="match status" value="1"/>
</dbReference>
<feature type="compositionally biased region" description="Basic and acidic residues" evidence="3">
    <location>
        <begin position="227"/>
        <end position="239"/>
    </location>
</feature>
<feature type="region of interest" description="Disordered" evidence="3">
    <location>
        <begin position="219"/>
        <end position="239"/>
    </location>
</feature>
<dbReference type="EMBL" id="VEPZ02000855">
    <property type="protein sequence ID" value="KAE8715988.1"/>
    <property type="molecule type" value="Genomic_DNA"/>
</dbReference>
<gene>
    <name evidence="5" type="ORF">F3Y22_tig00110156pilonHSYRG00126</name>
</gene>
<evidence type="ECO:0000259" key="4">
    <source>
        <dbReference type="PROSITE" id="PS50102"/>
    </source>
</evidence>
<dbReference type="GO" id="GO:0005634">
    <property type="term" value="C:nucleus"/>
    <property type="evidence" value="ECO:0007669"/>
    <property type="project" value="TreeGrafter"/>
</dbReference>
<evidence type="ECO:0000313" key="6">
    <source>
        <dbReference type="Proteomes" id="UP000436088"/>
    </source>
</evidence>
<evidence type="ECO:0000256" key="1">
    <source>
        <dbReference type="ARBA" id="ARBA00022884"/>
    </source>
</evidence>
<dbReference type="PROSITE" id="PS50102">
    <property type="entry name" value="RRM"/>
    <property type="match status" value="1"/>
</dbReference>
<dbReference type="PANTHER" id="PTHR48025:SF1">
    <property type="entry name" value="RRM DOMAIN-CONTAINING PROTEIN"/>
    <property type="match status" value="1"/>
</dbReference>
<dbReference type="InterPro" id="IPR000504">
    <property type="entry name" value="RRM_dom"/>
</dbReference>
<name>A0A6A3BKN0_HIBSY</name>
<dbReference type="Gene3D" id="3.30.70.330">
    <property type="match status" value="1"/>
</dbReference>
<reference evidence="5" key="1">
    <citation type="submission" date="2019-09" db="EMBL/GenBank/DDBJ databases">
        <title>Draft genome information of white flower Hibiscus syriacus.</title>
        <authorList>
            <person name="Kim Y.-M."/>
        </authorList>
    </citation>
    <scope>NUCLEOTIDE SEQUENCE [LARGE SCALE GENOMIC DNA]</scope>
    <source>
        <strain evidence="5">YM2019G1</strain>
    </source>
</reference>
<protein>
    <recommendedName>
        <fullName evidence="4">RRM domain-containing protein</fullName>
    </recommendedName>
</protein>
<proteinExistence type="predicted"/>
<dbReference type="InterPro" id="IPR050502">
    <property type="entry name" value="Euk_RNA-bind_prot"/>
</dbReference>
<organism evidence="5 6">
    <name type="scientific">Hibiscus syriacus</name>
    <name type="common">Rose of Sharon</name>
    <dbReference type="NCBI Taxonomy" id="106335"/>
    <lineage>
        <taxon>Eukaryota</taxon>
        <taxon>Viridiplantae</taxon>
        <taxon>Streptophyta</taxon>
        <taxon>Embryophyta</taxon>
        <taxon>Tracheophyta</taxon>
        <taxon>Spermatophyta</taxon>
        <taxon>Magnoliopsida</taxon>
        <taxon>eudicotyledons</taxon>
        <taxon>Gunneridae</taxon>
        <taxon>Pentapetalae</taxon>
        <taxon>rosids</taxon>
        <taxon>malvids</taxon>
        <taxon>Malvales</taxon>
        <taxon>Malvaceae</taxon>
        <taxon>Malvoideae</taxon>
        <taxon>Hibiscus</taxon>
    </lineage>
</organism>
<dbReference type="Proteomes" id="UP000436088">
    <property type="component" value="Unassembled WGS sequence"/>
</dbReference>
<keyword evidence="1 2" id="KW-0694">RNA-binding</keyword>
<dbReference type="CDD" id="cd00590">
    <property type="entry name" value="RRM_SF"/>
    <property type="match status" value="1"/>
</dbReference>
<dbReference type="GO" id="GO:0003729">
    <property type="term" value="F:mRNA binding"/>
    <property type="evidence" value="ECO:0007669"/>
    <property type="project" value="TreeGrafter"/>
</dbReference>